<protein>
    <recommendedName>
        <fullName evidence="3">F-box domain-containing protein</fullName>
    </recommendedName>
</protein>
<comment type="caution">
    <text evidence="1">The sequence shown here is derived from an EMBL/GenBank/DDBJ whole genome shotgun (WGS) entry which is preliminary data.</text>
</comment>
<name>A0ABR0EU76_ZASCE</name>
<proteinExistence type="predicted"/>
<gene>
    <name evidence="1" type="ORF">PRZ48_003100</name>
</gene>
<evidence type="ECO:0000313" key="2">
    <source>
        <dbReference type="Proteomes" id="UP001305779"/>
    </source>
</evidence>
<evidence type="ECO:0008006" key="3">
    <source>
        <dbReference type="Google" id="ProtNLM"/>
    </source>
</evidence>
<evidence type="ECO:0000313" key="1">
    <source>
        <dbReference type="EMBL" id="KAK4505137.1"/>
    </source>
</evidence>
<keyword evidence="2" id="KW-1185">Reference proteome</keyword>
<reference evidence="1 2" key="1">
    <citation type="journal article" date="2023" name="G3 (Bethesda)">
        <title>A chromosome-level genome assembly of Zasmidium syzygii isolated from banana leaves.</title>
        <authorList>
            <person name="van Westerhoven A.C."/>
            <person name="Mehrabi R."/>
            <person name="Talebi R."/>
            <person name="Steentjes M.B.F."/>
            <person name="Corcolon B."/>
            <person name="Chong P.A."/>
            <person name="Kema G.H.J."/>
            <person name="Seidl M.F."/>
        </authorList>
    </citation>
    <scope>NUCLEOTIDE SEQUENCE [LARGE SCALE GENOMIC DNA]</scope>
    <source>
        <strain evidence="1 2">P124</strain>
    </source>
</reference>
<sequence length="549" mass="61627">MSSRLEALPPELRDRVVDYIANPSDLRALCLTSRTLRAHAMPAMYRKVEAKIDVACGLTEDGKTYTGLLSPKHPGLRYLRELRLETRYTGIVVDDAKTVARILKALPKKTLRHFGCKNLMVNEEAIMALFTKQGKLTSLELGPISFNLALFVKSGMLGATQCQTLTALSIPKLLGSATDLDFYQQVIENAPLKSLSIHTKRYYGDTKEATQFNADGGHEELVSTLFSHIANNPSAKPLELETLVMKDFDFHVPKGVLPKYINLCLLQRIELHRCPEAGNFVKILTSKFKKHGTALETFEYVRAEGDTLGSKATEHFLLSFSGLKRLVLIGFDGVDGYQGLDESVLQKHGDTLEELILHPEGFGNLACDEMGVKPDFFVAMAKYCTKLRQLGITMPIIHTQGSTPEETGEYMETFRDIFSLTDLKALRIFNWPYLWPGFFAKVPNGAEDGHIAKLNEVAFCTHMDWYVQKCLVKFFEEFHEGNKSPVFCFAGVDGDHISDGRRTLVYKPTASYVPIKKMDIFDQKQTVLEKVNTSDVKFFEPESGVLSWP</sequence>
<dbReference type="Gene3D" id="3.80.10.10">
    <property type="entry name" value="Ribonuclease Inhibitor"/>
    <property type="match status" value="1"/>
</dbReference>
<accession>A0ABR0EU76</accession>
<dbReference type="InterPro" id="IPR032675">
    <property type="entry name" value="LRR_dom_sf"/>
</dbReference>
<dbReference type="EMBL" id="JAXOVC010000002">
    <property type="protein sequence ID" value="KAK4505137.1"/>
    <property type="molecule type" value="Genomic_DNA"/>
</dbReference>
<organism evidence="1 2">
    <name type="scientific">Zasmidium cellare</name>
    <name type="common">Wine cellar mold</name>
    <name type="synonym">Racodium cellare</name>
    <dbReference type="NCBI Taxonomy" id="395010"/>
    <lineage>
        <taxon>Eukaryota</taxon>
        <taxon>Fungi</taxon>
        <taxon>Dikarya</taxon>
        <taxon>Ascomycota</taxon>
        <taxon>Pezizomycotina</taxon>
        <taxon>Dothideomycetes</taxon>
        <taxon>Dothideomycetidae</taxon>
        <taxon>Mycosphaerellales</taxon>
        <taxon>Mycosphaerellaceae</taxon>
        <taxon>Zasmidium</taxon>
    </lineage>
</organism>
<dbReference type="Proteomes" id="UP001305779">
    <property type="component" value="Unassembled WGS sequence"/>
</dbReference>